<keyword evidence="2" id="KW-1185">Reference proteome</keyword>
<dbReference type="KEGG" id="swp:swp_0269"/>
<protein>
    <submittedName>
        <fullName evidence="1">Uncharacterized protein</fullName>
    </submittedName>
</protein>
<evidence type="ECO:0000313" key="1">
    <source>
        <dbReference type="EMBL" id="ACJ27109.1"/>
    </source>
</evidence>
<accession>B8CHI3</accession>
<dbReference type="Proteomes" id="UP000000753">
    <property type="component" value="Chromosome"/>
</dbReference>
<dbReference type="EMBL" id="CP000472">
    <property type="protein sequence ID" value="ACJ27109.1"/>
    <property type="molecule type" value="Genomic_DNA"/>
</dbReference>
<dbReference type="HOGENOM" id="CLU_3405373_0_0_6"/>
<organism evidence="1 2">
    <name type="scientific">Shewanella piezotolerans (strain WP3 / JCM 13877)</name>
    <dbReference type="NCBI Taxonomy" id="225849"/>
    <lineage>
        <taxon>Bacteria</taxon>
        <taxon>Pseudomonadati</taxon>
        <taxon>Pseudomonadota</taxon>
        <taxon>Gammaproteobacteria</taxon>
        <taxon>Alteromonadales</taxon>
        <taxon>Shewanellaceae</taxon>
        <taxon>Shewanella</taxon>
    </lineage>
</organism>
<gene>
    <name evidence="1" type="ordered locus">swp_0269</name>
</gene>
<name>B8CHI3_SHEPW</name>
<proteinExistence type="predicted"/>
<reference evidence="1 2" key="1">
    <citation type="journal article" date="2008" name="PLoS ONE">
        <title>Environmental adaptation: genomic analysis of the piezotolerant and psychrotolerant deep-sea iron reducing bacterium Shewanella piezotolerans WP3.</title>
        <authorList>
            <person name="Wang F."/>
            <person name="Wang J."/>
            <person name="Jian H."/>
            <person name="Zhang B."/>
            <person name="Li S."/>
            <person name="Wang F."/>
            <person name="Zeng X."/>
            <person name="Gao L."/>
            <person name="Bartlett D.H."/>
            <person name="Yu J."/>
            <person name="Hu S."/>
            <person name="Xiao X."/>
        </authorList>
    </citation>
    <scope>NUCLEOTIDE SEQUENCE [LARGE SCALE GENOMIC DNA]</scope>
    <source>
        <strain evidence="2">WP3 / JCM 13877</strain>
    </source>
</reference>
<sequence>MSLKQFIKSVYKAGVMAKKSNAQALFLTIG</sequence>
<dbReference type="AlphaFoldDB" id="B8CHI3"/>
<evidence type="ECO:0000313" key="2">
    <source>
        <dbReference type="Proteomes" id="UP000000753"/>
    </source>
</evidence>